<proteinExistence type="predicted"/>
<evidence type="ECO:0008006" key="3">
    <source>
        <dbReference type="Google" id="ProtNLM"/>
    </source>
</evidence>
<comment type="caution">
    <text evidence="1">The sequence shown here is derived from an EMBL/GenBank/DDBJ whole genome shotgun (WGS) entry which is preliminary data.</text>
</comment>
<evidence type="ECO:0000313" key="2">
    <source>
        <dbReference type="Proteomes" id="UP001470230"/>
    </source>
</evidence>
<organism evidence="1 2">
    <name type="scientific">Tritrichomonas musculus</name>
    <dbReference type="NCBI Taxonomy" id="1915356"/>
    <lineage>
        <taxon>Eukaryota</taxon>
        <taxon>Metamonada</taxon>
        <taxon>Parabasalia</taxon>
        <taxon>Tritrichomonadida</taxon>
        <taxon>Tritrichomonadidae</taxon>
        <taxon>Tritrichomonas</taxon>
    </lineage>
</organism>
<protein>
    <recommendedName>
        <fullName evidence="3">BTB domain-containing protein</fullName>
    </recommendedName>
</protein>
<keyword evidence="2" id="KW-1185">Reference proteome</keyword>
<name>A0ABR2JYM5_9EUKA</name>
<sequence>MENTIKLQTDSVIHVPFQNYQKDFTFIVNSERFKTSTLAADLLSQKISKIHLSDPTINEFLINTEIQGDFNKILKLINFESQQFSEEDLPFITEVIETLEINKIFIEIKSEFENEEITLDNIFPRLKKHQKHPQI</sequence>
<accession>A0ABR2JYM5</accession>
<gene>
    <name evidence="1" type="ORF">M9Y10_043041</name>
</gene>
<reference evidence="1 2" key="1">
    <citation type="submission" date="2024-04" db="EMBL/GenBank/DDBJ databases">
        <title>Tritrichomonas musculus Genome.</title>
        <authorList>
            <person name="Alves-Ferreira E."/>
            <person name="Grigg M."/>
            <person name="Lorenzi H."/>
            <person name="Galac M."/>
        </authorList>
    </citation>
    <scope>NUCLEOTIDE SEQUENCE [LARGE SCALE GENOMIC DNA]</scope>
    <source>
        <strain evidence="1 2">EAF2021</strain>
    </source>
</reference>
<dbReference type="Proteomes" id="UP001470230">
    <property type="component" value="Unassembled WGS sequence"/>
</dbReference>
<dbReference type="EMBL" id="JAPFFF010000008">
    <property type="protein sequence ID" value="KAK8883939.1"/>
    <property type="molecule type" value="Genomic_DNA"/>
</dbReference>
<evidence type="ECO:0000313" key="1">
    <source>
        <dbReference type="EMBL" id="KAK8883939.1"/>
    </source>
</evidence>